<keyword evidence="1" id="KW-0479">Metal-binding</keyword>
<evidence type="ECO:0000259" key="4">
    <source>
        <dbReference type="Pfam" id="PF00884"/>
    </source>
</evidence>
<keyword evidence="6" id="KW-1185">Reference proteome</keyword>
<evidence type="ECO:0000256" key="3">
    <source>
        <dbReference type="SAM" id="SignalP"/>
    </source>
</evidence>
<evidence type="ECO:0000256" key="2">
    <source>
        <dbReference type="ARBA" id="ARBA00022801"/>
    </source>
</evidence>
<protein>
    <submittedName>
        <fullName evidence="5">Sulfatase-like hydrolase/transferase</fullName>
    </submittedName>
</protein>
<dbReference type="SUPFAM" id="SSF53649">
    <property type="entry name" value="Alkaline phosphatase-like"/>
    <property type="match status" value="1"/>
</dbReference>
<dbReference type="RefSeq" id="WP_322607593.1">
    <property type="nucleotide sequence ID" value="NZ_JARVCO010000004.1"/>
</dbReference>
<feature type="chain" id="PRO_5045137231" evidence="3">
    <location>
        <begin position="23"/>
        <end position="620"/>
    </location>
</feature>
<dbReference type="CDD" id="cd16153">
    <property type="entry name" value="sulfatase_like"/>
    <property type="match status" value="1"/>
</dbReference>
<dbReference type="Proteomes" id="UP001290861">
    <property type="component" value="Unassembled WGS sequence"/>
</dbReference>
<feature type="signal peptide" evidence="3">
    <location>
        <begin position="1"/>
        <end position="22"/>
    </location>
</feature>
<proteinExistence type="predicted"/>
<sequence>MMKRYILISSMTVLVCTAVAKAAAPNILWIITDDQRSDSLACWNEAVTGKSESELGYVESPNIDRLAAEGTLFTQAWCNSLACAPSRSSMHTGKYPHRSGMYGFRKAHQAADCASRVIPEVMNEYGYQSSMFGKPGYYIFDWEGYHQWAPLGNYHPWITNNDLQKTDASSFWFNKPWGNYNGKGMVLGSEEVFRFENGRVERFWKKRADRNITAEEKAHRKTVEEELDILRSYTRSNPDLIIGGVAPRSAEGTLDGAIVQALENYLSQVGKEYTAVTGKIERGPEPDKPLFINLGFVFPHTPVLPSKEFRDRFAGKTYTVPEYSEKEAELLTGSIRDLRNDMDFSKMTDAEKQQAIRDYYAYCAMGDHLIGRAVDAFKAYCEKQQQEWLIVYVCGDHGWHLGEQGIEAKFGPWFQTTHDSVIVASSDKRKIPAGKVSNDWIEYVDFAPTFYDAAGIDPSVHPGLDGVSLFQTLEKGPQRDYVIGEMNQVRGDRAYLRCGDFAFAMRMRPFWTKPGEGYEPGEKIRWGLDAPPEEVDMTLYDLRVDPKERVNVAYAEEYAELAAFFRNKLGRIILGDGRVECDWTKENKFTVHNFAKGAHDRKLEIPKEIIPKPVSRIDKL</sequence>
<name>A0ABU5MV15_9BACT</name>
<comment type="caution">
    <text evidence="5">The sequence shown here is derived from an EMBL/GenBank/DDBJ whole genome shotgun (WGS) entry which is preliminary data.</text>
</comment>
<evidence type="ECO:0000313" key="5">
    <source>
        <dbReference type="EMBL" id="MDZ8117791.1"/>
    </source>
</evidence>
<keyword evidence="3" id="KW-0732">Signal</keyword>
<accession>A0ABU5MV15</accession>
<dbReference type="PANTHER" id="PTHR45953:SF1">
    <property type="entry name" value="IDURONATE 2-SULFATASE"/>
    <property type="match status" value="1"/>
</dbReference>
<evidence type="ECO:0000256" key="1">
    <source>
        <dbReference type="ARBA" id="ARBA00022723"/>
    </source>
</evidence>
<dbReference type="PANTHER" id="PTHR45953">
    <property type="entry name" value="IDURONATE 2-SULFATASE"/>
    <property type="match status" value="1"/>
</dbReference>
<keyword evidence="2" id="KW-0378">Hydrolase</keyword>
<gene>
    <name evidence="5" type="ORF">P9H32_04065</name>
</gene>
<organism evidence="5 6">
    <name type="scientific">Pontiella agarivorans</name>
    <dbReference type="NCBI Taxonomy" id="3038953"/>
    <lineage>
        <taxon>Bacteria</taxon>
        <taxon>Pseudomonadati</taxon>
        <taxon>Kiritimatiellota</taxon>
        <taxon>Kiritimatiellia</taxon>
        <taxon>Kiritimatiellales</taxon>
        <taxon>Pontiellaceae</taxon>
        <taxon>Pontiella</taxon>
    </lineage>
</organism>
<dbReference type="Pfam" id="PF00884">
    <property type="entry name" value="Sulfatase"/>
    <property type="match status" value="1"/>
</dbReference>
<reference evidence="5 6" key="1">
    <citation type="journal article" date="2024" name="Appl. Environ. Microbiol.">
        <title>Pontiella agarivorans sp. nov., a novel marine anaerobic bacterium capable of degrading macroalgal polysaccharides and fixing nitrogen.</title>
        <authorList>
            <person name="Liu N."/>
            <person name="Kivenson V."/>
            <person name="Peng X."/>
            <person name="Cui Z."/>
            <person name="Lankiewicz T.S."/>
            <person name="Gosselin K.M."/>
            <person name="English C.J."/>
            <person name="Blair E.M."/>
            <person name="O'Malley M.A."/>
            <person name="Valentine D.L."/>
        </authorList>
    </citation>
    <scope>NUCLEOTIDE SEQUENCE [LARGE SCALE GENOMIC DNA]</scope>
    <source>
        <strain evidence="5 6">NLcol2</strain>
    </source>
</reference>
<dbReference type="Gene3D" id="3.40.720.10">
    <property type="entry name" value="Alkaline Phosphatase, subunit A"/>
    <property type="match status" value="2"/>
</dbReference>
<dbReference type="InterPro" id="IPR000917">
    <property type="entry name" value="Sulfatase_N"/>
</dbReference>
<feature type="domain" description="Sulfatase N-terminal" evidence="4">
    <location>
        <begin position="25"/>
        <end position="456"/>
    </location>
</feature>
<evidence type="ECO:0000313" key="6">
    <source>
        <dbReference type="Proteomes" id="UP001290861"/>
    </source>
</evidence>
<dbReference type="EMBL" id="JARVCO010000004">
    <property type="protein sequence ID" value="MDZ8117791.1"/>
    <property type="molecule type" value="Genomic_DNA"/>
</dbReference>
<dbReference type="InterPro" id="IPR017850">
    <property type="entry name" value="Alkaline_phosphatase_core_sf"/>
</dbReference>